<dbReference type="InterPro" id="IPR050982">
    <property type="entry name" value="Auxin_biosynth/cation_transpt"/>
</dbReference>
<organism evidence="2 3">
    <name type="scientific">Tersicoccus solisilvae</name>
    <dbReference type="NCBI Taxonomy" id="1882339"/>
    <lineage>
        <taxon>Bacteria</taxon>
        <taxon>Bacillati</taxon>
        <taxon>Actinomycetota</taxon>
        <taxon>Actinomycetes</taxon>
        <taxon>Micrococcales</taxon>
        <taxon>Micrococcaceae</taxon>
        <taxon>Tersicoccus</taxon>
    </lineage>
</organism>
<sequence>MTDPPSLPDAPADDRLLDVVVIGAGQAGLSAAHHLLRSGLRAWDDVVVLDANDGPGGAWRHRWDSLTLGAAHGVHDLPGLPLGTPDPAEPASGVVARYYGAYEDAFALPVIRPVAVASVASADGGFAVTARDGRVWRTRAVVNATGTWDSPYVPHYPGIENFGGRQLHTHDYTAATDFAGRRVLVVGGGTSAAQFVLDLDRTGVETVWTTRGAPRWTDRSFDAEWGRAVEASVSARTVRGLSPHSVVAATGLPLTGMYPPAIASGLLVSRGPLLRFTPTGAVLAGPGPDGHGFPSQGAADRLIDDDVRARVRALPGHAVDDDGWEVPVDTVLWATGFRASLGHLSSLHLREPGGGIVMAADGVTMTRQPGLFLVGYGASASTLGATRAGRKAARAAARYVAEEDAVSA</sequence>
<dbReference type="PRINTS" id="PR00368">
    <property type="entry name" value="FADPNR"/>
</dbReference>
<dbReference type="Pfam" id="PF13738">
    <property type="entry name" value="Pyr_redox_3"/>
    <property type="match status" value="1"/>
</dbReference>
<keyword evidence="1" id="KW-0560">Oxidoreductase</keyword>
<dbReference type="PANTHER" id="PTHR43539:SF78">
    <property type="entry name" value="FLAVIN-CONTAINING MONOOXYGENASE"/>
    <property type="match status" value="1"/>
</dbReference>
<protein>
    <submittedName>
        <fullName evidence="2">Potassium transporter</fullName>
    </submittedName>
</protein>
<dbReference type="Gene3D" id="3.50.50.60">
    <property type="entry name" value="FAD/NAD(P)-binding domain"/>
    <property type="match status" value="1"/>
</dbReference>
<evidence type="ECO:0000313" key="2">
    <source>
        <dbReference type="EMBL" id="GGC96500.1"/>
    </source>
</evidence>
<dbReference type="PRINTS" id="PR00469">
    <property type="entry name" value="PNDRDTASEII"/>
</dbReference>
<dbReference type="SUPFAM" id="SSF51905">
    <property type="entry name" value="FAD/NAD(P)-binding domain"/>
    <property type="match status" value="2"/>
</dbReference>
<keyword evidence="3" id="KW-1185">Reference proteome</keyword>
<gene>
    <name evidence="2" type="ORF">GCM10011512_24380</name>
</gene>
<name>A0ABQ1PG52_9MICC</name>
<dbReference type="InterPro" id="IPR036188">
    <property type="entry name" value="FAD/NAD-bd_sf"/>
</dbReference>
<dbReference type="EMBL" id="BMJI01000018">
    <property type="protein sequence ID" value="GGC96500.1"/>
    <property type="molecule type" value="Genomic_DNA"/>
</dbReference>
<proteinExistence type="predicted"/>
<reference evidence="3" key="1">
    <citation type="journal article" date="2019" name="Int. J. Syst. Evol. Microbiol.">
        <title>The Global Catalogue of Microorganisms (GCM) 10K type strain sequencing project: providing services to taxonomists for standard genome sequencing and annotation.</title>
        <authorList>
            <consortium name="The Broad Institute Genomics Platform"/>
            <consortium name="The Broad Institute Genome Sequencing Center for Infectious Disease"/>
            <person name="Wu L."/>
            <person name="Ma J."/>
        </authorList>
    </citation>
    <scope>NUCLEOTIDE SEQUENCE [LARGE SCALE GENOMIC DNA]</scope>
    <source>
        <strain evidence="3">CGMCC 1.15480</strain>
    </source>
</reference>
<evidence type="ECO:0000313" key="3">
    <source>
        <dbReference type="Proteomes" id="UP000597761"/>
    </source>
</evidence>
<evidence type="ECO:0000256" key="1">
    <source>
        <dbReference type="ARBA" id="ARBA00023002"/>
    </source>
</evidence>
<dbReference type="PANTHER" id="PTHR43539">
    <property type="entry name" value="FLAVIN-BINDING MONOOXYGENASE-LIKE PROTEIN (AFU_ORTHOLOGUE AFUA_4G09220)"/>
    <property type="match status" value="1"/>
</dbReference>
<comment type="caution">
    <text evidence="2">The sequence shown here is derived from an EMBL/GenBank/DDBJ whole genome shotgun (WGS) entry which is preliminary data.</text>
</comment>
<accession>A0ABQ1PG52</accession>
<dbReference type="Proteomes" id="UP000597761">
    <property type="component" value="Unassembled WGS sequence"/>
</dbReference>
<dbReference type="RefSeq" id="WP_229660007.1">
    <property type="nucleotide sequence ID" value="NZ_BMJI01000018.1"/>
</dbReference>